<dbReference type="PROSITE" id="PS50056">
    <property type="entry name" value="TYR_PHOSPHATASE_2"/>
    <property type="match status" value="1"/>
</dbReference>
<feature type="domain" description="Tyrosine-protein phosphatase" evidence="1">
    <location>
        <begin position="71"/>
        <end position="260"/>
    </location>
</feature>
<reference evidence="3 4" key="1">
    <citation type="submission" date="2013-11" db="EMBL/GenBank/DDBJ databases">
        <title>Draft genome of the bovine lungworm Dictyocaulus viviparus.</title>
        <authorList>
            <person name="Mitreva M."/>
        </authorList>
    </citation>
    <scope>NUCLEOTIDE SEQUENCE [LARGE SCALE GENOMIC DNA]</scope>
    <source>
        <strain evidence="3 4">HannoverDv2000</strain>
    </source>
</reference>
<feature type="domain" description="Tyrosine specific protein phosphatases" evidence="2">
    <location>
        <begin position="196"/>
        <end position="251"/>
    </location>
</feature>
<sequence length="275" mass="31534">MTNRLFFQGRNDTITQQPSIDGTVEGINQESTKPSEFIENLLSKTKSGHNIFKQLHRQVISYPPSFDQFLENSNLNRYPNVLCMDRTRVQLSTKYGKGDYYHASYVDSFTRKGGFVLAQAPFTDETEEIFWRMVIDANPKMIVVLGALTNGHEELMRCFWPTQNENVYSNSVRVCLIQTEKIKKICTKLNIKDDYPMILVCPTGATRCGMYAAVDVILDRIKKKKKVGAKATIQTVLAQRYGCFQFVEHYKIIHDIAYKYCVLSGMTSTDDQSRD</sequence>
<dbReference type="GO" id="GO:0004725">
    <property type="term" value="F:protein tyrosine phosphatase activity"/>
    <property type="evidence" value="ECO:0007669"/>
    <property type="project" value="InterPro"/>
</dbReference>
<dbReference type="EMBL" id="KN716706">
    <property type="protein sequence ID" value="KJH42120.1"/>
    <property type="molecule type" value="Genomic_DNA"/>
</dbReference>
<organism evidence="3 4">
    <name type="scientific">Dictyocaulus viviparus</name>
    <name type="common">Bovine lungworm</name>
    <dbReference type="NCBI Taxonomy" id="29172"/>
    <lineage>
        <taxon>Eukaryota</taxon>
        <taxon>Metazoa</taxon>
        <taxon>Ecdysozoa</taxon>
        <taxon>Nematoda</taxon>
        <taxon>Chromadorea</taxon>
        <taxon>Rhabditida</taxon>
        <taxon>Rhabditina</taxon>
        <taxon>Rhabditomorpha</taxon>
        <taxon>Strongyloidea</taxon>
        <taxon>Metastrongylidae</taxon>
        <taxon>Dictyocaulus</taxon>
    </lineage>
</organism>
<dbReference type="SMART" id="SM00404">
    <property type="entry name" value="PTPc_motif"/>
    <property type="match status" value="1"/>
</dbReference>
<dbReference type="AlphaFoldDB" id="A0A0D8XBX4"/>
<dbReference type="InterPro" id="IPR050348">
    <property type="entry name" value="Protein-Tyr_Phosphatase"/>
</dbReference>
<keyword evidence="4" id="KW-1185">Reference proteome</keyword>
<dbReference type="PANTHER" id="PTHR19134:SF449">
    <property type="entry name" value="TYROSINE-PROTEIN PHOSPHATASE 1"/>
    <property type="match status" value="1"/>
</dbReference>
<dbReference type="PANTHER" id="PTHR19134">
    <property type="entry name" value="RECEPTOR-TYPE TYROSINE-PROTEIN PHOSPHATASE"/>
    <property type="match status" value="1"/>
</dbReference>
<evidence type="ECO:0000313" key="4">
    <source>
        <dbReference type="Proteomes" id="UP000053766"/>
    </source>
</evidence>
<evidence type="ECO:0000259" key="2">
    <source>
        <dbReference type="PROSITE" id="PS50056"/>
    </source>
</evidence>
<accession>A0A0D8XBX4</accession>
<evidence type="ECO:0000259" key="1">
    <source>
        <dbReference type="PROSITE" id="PS50055"/>
    </source>
</evidence>
<dbReference type="InterPro" id="IPR029021">
    <property type="entry name" value="Prot-tyrosine_phosphatase-like"/>
</dbReference>
<gene>
    <name evidence="3" type="ORF">DICVIV_11903</name>
</gene>
<dbReference type="Proteomes" id="UP000053766">
    <property type="component" value="Unassembled WGS sequence"/>
</dbReference>
<dbReference type="SMART" id="SM00194">
    <property type="entry name" value="PTPc"/>
    <property type="match status" value="1"/>
</dbReference>
<dbReference type="PROSITE" id="PS50055">
    <property type="entry name" value="TYR_PHOSPHATASE_PTP"/>
    <property type="match status" value="1"/>
</dbReference>
<dbReference type="STRING" id="29172.A0A0D8XBX4"/>
<name>A0A0D8XBX4_DICVI</name>
<dbReference type="InterPro" id="IPR000387">
    <property type="entry name" value="Tyr_Pase_dom"/>
</dbReference>
<dbReference type="SUPFAM" id="SSF52799">
    <property type="entry name" value="(Phosphotyrosine protein) phosphatases II"/>
    <property type="match status" value="1"/>
</dbReference>
<dbReference type="Gene3D" id="3.90.190.10">
    <property type="entry name" value="Protein tyrosine phosphatase superfamily"/>
    <property type="match status" value="2"/>
</dbReference>
<evidence type="ECO:0000313" key="3">
    <source>
        <dbReference type="EMBL" id="KJH42120.1"/>
    </source>
</evidence>
<dbReference type="Pfam" id="PF00102">
    <property type="entry name" value="Y_phosphatase"/>
    <property type="match status" value="1"/>
</dbReference>
<dbReference type="OrthoDB" id="5843582at2759"/>
<proteinExistence type="predicted"/>
<reference evidence="4" key="2">
    <citation type="journal article" date="2016" name="Sci. Rep.">
        <title>Dictyocaulus viviparus genome, variome and transcriptome elucidate lungworm biology and support future intervention.</title>
        <authorList>
            <person name="McNulty S.N."/>
            <person name="Strube C."/>
            <person name="Rosa B.A."/>
            <person name="Martin J.C."/>
            <person name="Tyagi R."/>
            <person name="Choi Y.J."/>
            <person name="Wang Q."/>
            <person name="Hallsworth Pepin K."/>
            <person name="Zhang X."/>
            <person name="Ozersky P."/>
            <person name="Wilson R.K."/>
            <person name="Sternberg P.W."/>
            <person name="Gasser R.B."/>
            <person name="Mitreva M."/>
        </authorList>
    </citation>
    <scope>NUCLEOTIDE SEQUENCE [LARGE SCALE GENOMIC DNA]</scope>
    <source>
        <strain evidence="4">HannoverDv2000</strain>
    </source>
</reference>
<dbReference type="InterPro" id="IPR003595">
    <property type="entry name" value="Tyr_Pase_cat"/>
</dbReference>
<dbReference type="InterPro" id="IPR000242">
    <property type="entry name" value="PTP_cat"/>
</dbReference>
<protein>
    <submittedName>
        <fullName evidence="3">Protein-tyrosine phosphatase</fullName>
    </submittedName>
</protein>